<name>A0A0G3Z2C0_9BURK</name>
<dbReference type="PANTHER" id="PTHR46796">
    <property type="entry name" value="HTH-TYPE TRANSCRIPTIONAL ACTIVATOR RHAS-RELATED"/>
    <property type="match status" value="1"/>
</dbReference>
<sequence length="306" mass="33444">MSDSVTAAPAVSPPPPPKDTLGCVASLLAKDVETATGGLRLHRKCMREAHVERIDMPACDRGFLVGVSLAAGHRRTLYGRAGASERRFQHHSIYIRDFSRHFHADLYGNFDFVLVELPHAYLERVGPEHGGQAIGGLTCRPDVRDPVLGHLAHAVAGSLDAPGPLNALFIEQVGLAIGTHLVRRYGNARTPELDHKGSLSPAKLALAQELLLEKADLGVSIEEVAAECDLSRGYFIRAFSRTTGRTPHQWLLEQRVTRARELIETSDMTLADIAIACGFADQSHLNRVFARIVGHPPGAWRRARSR</sequence>
<dbReference type="EMBL" id="QTQX01000009">
    <property type="protein sequence ID" value="RQT28585.1"/>
    <property type="molecule type" value="Genomic_DNA"/>
</dbReference>
<dbReference type="InterPro" id="IPR009057">
    <property type="entry name" value="Homeodomain-like_sf"/>
</dbReference>
<accession>A0A1C8ZPW3</accession>
<dbReference type="GO" id="GO:0043565">
    <property type="term" value="F:sequence-specific DNA binding"/>
    <property type="evidence" value="ECO:0007669"/>
    <property type="project" value="InterPro"/>
</dbReference>
<dbReference type="GO" id="GO:0003700">
    <property type="term" value="F:DNA-binding transcription factor activity"/>
    <property type="evidence" value="ECO:0007669"/>
    <property type="project" value="InterPro"/>
</dbReference>
<dbReference type="SMART" id="SM00342">
    <property type="entry name" value="HTH_ARAC"/>
    <property type="match status" value="1"/>
</dbReference>
<dbReference type="PROSITE" id="PS00041">
    <property type="entry name" value="HTH_ARAC_FAMILY_1"/>
    <property type="match status" value="1"/>
</dbReference>
<dbReference type="SUPFAM" id="SSF46689">
    <property type="entry name" value="Homeodomain-like"/>
    <property type="match status" value="2"/>
</dbReference>
<evidence type="ECO:0000313" key="5">
    <source>
        <dbReference type="EMBL" id="RQT28585.1"/>
    </source>
</evidence>
<dbReference type="PANTHER" id="PTHR46796:SF14">
    <property type="entry name" value="TRANSCRIPTIONAL REGULATORY PROTEIN"/>
    <property type="match status" value="1"/>
</dbReference>
<evidence type="ECO:0000256" key="2">
    <source>
        <dbReference type="ARBA" id="ARBA00023125"/>
    </source>
</evidence>
<gene>
    <name evidence="5" type="ORF">DF037_15515</name>
</gene>
<dbReference type="PROSITE" id="PS01124">
    <property type="entry name" value="HTH_ARAC_FAMILY_2"/>
    <property type="match status" value="1"/>
</dbReference>
<accession>A0A0G3Z2C0</accession>
<keyword evidence="1" id="KW-0805">Transcription regulation</keyword>
<proteinExistence type="predicted"/>
<evidence type="ECO:0000256" key="1">
    <source>
        <dbReference type="ARBA" id="ARBA00023015"/>
    </source>
</evidence>
<dbReference type="Gene3D" id="1.10.10.60">
    <property type="entry name" value="Homeodomain-like"/>
    <property type="match status" value="2"/>
</dbReference>
<dbReference type="Proteomes" id="UP000269271">
    <property type="component" value="Unassembled WGS sequence"/>
</dbReference>
<dbReference type="RefSeq" id="WP_046546712.1">
    <property type="nucleotide sequence ID" value="NZ_CABVQJ010000012.1"/>
</dbReference>
<keyword evidence="3" id="KW-0804">Transcription</keyword>
<comment type="caution">
    <text evidence="5">The sequence shown here is derived from an EMBL/GenBank/DDBJ whole genome shotgun (WGS) entry which is preliminary data.</text>
</comment>
<evidence type="ECO:0000256" key="3">
    <source>
        <dbReference type="ARBA" id="ARBA00023163"/>
    </source>
</evidence>
<protein>
    <submittedName>
        <fullName evidence="5">AraC family transcriptional regulator</fullName>
    </submittedName>
</protein>
<dbReference type="KEGG" id="bcon:NL30_31295"/>
<feature type="domain" description="HTH araC/xylS-type" evidence="4">
    <location>
        <begin position="202"/>
        <end position="303"/>
    </location>
</feature>
<dbReference type="Pfam" id="PF12833">
    <property type="entry name" value="HTH_18"/>
    <property type="match status" value="1"/>
</dbReference>
<evidence type="ECO:0000313" key="6">
    <source>
        <dbReference type="Proteomes" id="UP000269271"/>
    </source>
</evidence>
<organism evidence="5 6">
    <name type="scientific">Burkholderia contaminans</name>
    <dbReference type="NCBI Taxonomy" id="488447"/>
    <lineage>
        <taxon>Bacteria</taxon>
        <taxon>Pseudomonadati</taxon>
        <taxon>Pseudomonadota</taxon>
        <taxon>Betaproteobacteria</taxon>
        <taxon>Burkholderiales</taxon>
        <taxon>Burkholderiaceae</taxon>
        <taxon>Burkholderia</taxon>
        <taxon>Burkholderia cepacia complex</taxon>
    </lineage>
</organism>
<keyword evidence="2" id="KW-0238">DNA-binding</keyword>
<dbReference type="InterPro" id="IPR050204">
    <property type="entry name" value="AraC_XylS_family_regulators"/>
</dbReference>
<dbReference type="InterPro" id="IPR018062">
    <property type="entry name" value="HTH_AraC-typ_CS"/>
</dbReference>
<dbReference type="AlphaFoldDB" id="A0A0G3Z2C0"/>
<dbReference type="InterPro" id="IPR018060">
    <property type="entry name" value="HTH_AraC"/>
</dbReference>
<reference evidence="5 6" key="1">
    <citation type="submission" date="2018-08" db="EMBL/GenBank/DDBJ databases">
        <title>Comparative analysis of Burkholderia isolates from Puerto Rico.</title>
        <authorList>
            <person name="Hall C."/>
            <person name="Sahl J."/>
            <person name="Wagner D."/>
        </authorList>
    </citation>
    <scope>NUCLEOTIDE SEQUENCE [LARGE SCALE GENOMIC DNA]</scope>
    <source>
        <strain evidence="5 6">Bp9001</strain>
    </source>
</reference>
<evidence type="ECO:0000259" key="4">
    <source>
        <dbReference type="PROSITE" id="PS01124"/>
    </source>
</evidence>